<dbReference type="AlphaFoldDB" id="A0A0D2KDM6"/>
<sequence length="282" mass="32570">MEIVGSVSAILAVAEAFDHLFKRLHRCYRRLNYAREDVREIRDEVGQFGRLLCTFHSTVTDERLQDEGLARKINNSDITQHIVQSGRKALHRIDGILIGLDPLRTDRVYPTLQQWYARWKWSKRKEEWSPIHILLISIKSSANLLVSIVICHDLLHKLDQLRAENKPIPHELIQKFSLYASEAKTMMSRCKKTERRMRAQQADVLRMAQEVRALSYALARSHLVSHPELEATLGRKGLASFVSSNSTASTNSVPGVLDRDLLQVIRRFMKYLQMVQIIHLIL</sequence>
<proteinExistence type="predicted"/>
<evidence type="ECO:0000313" key="2">
    <source>
        <dbReference type="Proteomes" id="UP000053411"/>
    </source>
</evidence>
<gene>
    <name evidence="1" type="ORF">Z520_09498</name>
</gene>
<dbReference type="GeneID" id="27715244"/>
<accession>A0A0D2KDM6</accession>
<dbReference type="EMBL" id="KN848085">
    <property type="protein sequence ID" value="KIX94808.1"/>
    <property type="molecule type" value="Genomic_DNA"/>
</dbReference>
<keyword evidence="2" id="KW-1185">Reference proteome</keyword>
<dbReference type="OrthoDB" id="4159699at2759"/>
<protein>
    <recommendedName>
        <fullName evidence="3">Fungal N-terminal domain-containing protein</fullName>
    </recommendedName>
</protein>
<organism evidence="1 2">
    <name type="scientific">Fonsecaea multimorphosa CBS 102226</name>
    <dbReference type="NCBI Taxonomy" id="1442371"/>
    <lineage>
        <taxon>Eukaryota</taxon>
        <taxon>Fungi</taxon>
        <taxon>Dikarya</taxon>
        <taxon>Ascomycota</taxon>
        <taxon>Pezizomycotina</taxon>
        <taxon>Eurotiomycetes</taxon>
        <taxon>Chaetothyriomycetidae</taxon>
        <taxon>Chaetothyriales</taxon>
        <taxon>Herpotrichiellaceae</taxon>
        <taxon>Fonsecaea</taxon>
    </lineage>
</organism>
<evidence type="ECO:0008006" key="3">
    <source>
        <dbReference type="Google" id="ProtNLM"/>
    </source>
</evidence>
<evidence type="ECO:0000313" key="1">
    <source>
        <dbReference type="EMBL" id="KIX94808.1"/>
    </source>
</evidence>
<dbReference type="VEuPathDB" id="FungiDB:Z520_09498"/>
<dbReference type="RefSeq" id="XP_016628931.1">
    <property type="nucleotide sequence ID" value="XM_016779992.1"/>
</dbReference>
<reference evidence="1 2" key="1">
    <citation type="submission" date="2015-01" db="EMBL/GenBank/DDBJ databases">
        <title>The Genome Sequence of Fonsecaea multimorphosa CBS 102226.</title>
        <authorList>
            <consortium name="The Broad Institute Genomics Platform"/>
            <person name="Cuomo C."/>
            <person name="de Hoog S."/>
            <person name="Gorbushina A."/>
            <person name="Stielow B."/>
            <person name="Teixiera M."/>
            <person name="Abouelleil A."/>
            <person name="Chapman S.B."/>
            <person name="Priest M."/>
            <person name="Young S.K."/>
            <person name="Wortman J."/>
            <person name="Nusbaum C."/>
            <person name="Birren B."/>
        </authorList>
    </citation>
    <scope>NUCLEOTIDE SEQUENCE [LARGE SCALE GENOMIC DNA]</scope>
    <source>
        <strain evidence="1 2">CBS 102226</strain>
    </source>
</reference>
<name>A0A0D2KDM6_9EURO</name>
<dbReference type="Proteomes" id="UP000053411">
    <property type="component" value="Unassembled WGS sequence"/>
</dbReference>